<keyword evidence="3" id="KW-0378">Hydrolase</keyword>
<keyword evidence="5" id="KW-0482">Metalloprotease</keyword>
<evidence type="ECO:0000313" key="8">
    <source>
        <dbReference type="Proteomes" id="UP000557739"/>
    </source>
</evidence>
<dbReference type="GO" id="GO:0008270">
    <property type="term" value="F:zinc ion binding"/>
    <property type="evidence" value="ECO:0007669"/>
    <property type="project" value="TreeGrafter"/>
</dbReference>
<reference evidence="7 8" key="1">
    <citation type="submission" date="2020-08" db="EMBL/GenBank/DDBJ databases">
        <title>Genomic Encyclopedia of Type Strains, Phase IV (KMG-IV): sequencing the most valuable type-strain genomes for metagenomic binning, comparative biology and taxonomic classification.</title>
        <authorList>
            <person name="Goeker M."/>
        </authorList>
    </citation>
    <scope>NUCLEOTIDE SEQUENCE [LARGE SCALE GENOMIC DNA]</scope>
    <source>
        <strain evidence="7 8">DSM 27244</strain>
    </source>
</reference>
<dbReference type="SUPFAM" id="SSF102712">
    <property type="entry name" value="JAB1/MPN domain"/>
    <property type="match status" value="1"/>
</dbReference>
<dbReference type="InterPro" id="IPR037518">
    <property type="entry name" value="MPN"/>
</dbReference>
<keyword evidence="7" id="KW-0647">Proteasome</keyword>
<keyword evidence="8" id="KW-1185">Reference proteome</keyword>
<dbReference type="PANTHER" id="PTHR34858:SF1">
    <property type="entry name" value="CYSO-CYSTEINE PEPTIDASE"/>
    <property type="match status" value="1"/>
</dbReference>
<evidence type="ECO:0000256" key="1">
    <source>
        <dbReference type="ARBA" id="ARBA00022670"/>
    </source>
</evidence>
<evidence type="ECO:0000256" key="4">
    <source>
        <dbReference type="ARBA" id="ARBA00022833"/>
    </source>
</evidence>
<gene>
    <name evidence="7" type="ORF">FHR19_000889</name>
</gene>
<keyword evidence="4" id="KW-0862">Zinc</keyword>
<dbReference type="RefSeq" id="WP_343053155.1">
    <property type="nucleotide sequence ID" value="NZ_JACIJJ010000001.1"/>
</dbReference>
<dbReference type="InterPro" id="IPR000555">
    <property type="entry name" value="JAMM/MPN+_dom"/>
</dbReference>
<feature type="domain" description="MPN" evidence="6">
    <location>
        <begin position="4"/>
        <end position="137"/>
    </location>
</feature>
<evidence type="ECO:0000259" key="6">
    <source>
        <dbReference type="PROSITE" id="PS50249"/>
    </source>
</evidence>
<proteinExistence type="predicted"/>
<evidence type="ECO:0000256" key="3">
    <source>
        <dbReference type="ARBA" id="ARBA00022801"/>
    </source>
</evidence>
<evidence type="ECO:0000256" key="5">
    <source>
        <dbReference type="ARBA" id="ARBA00023049"/>
    </source>
</evidence>
<keyword evidence="1" id="KW-0645">Protease</keyword>
<comment type="caution">
    <text evidence="7">The sequence shown here is derived from an EMBL/GenBank/DDBJ whole genome shotgun (WGS) entry which is preliminary data.</text>
</comment>
<dbReference type="CDD" id="cd08070">
    <property type="entry name" value="MPN_like"/>
    <property type="match status" value="1"/>
</dbReference>
<dbReference type="SMART" id="SM00232">
    <property type="entry name" value="JAB_MPN"/>
    <property type="match status" value="1"/>
</dbReference>
<dbReference type="Proteomes" id="UP000557739">
    <property type="component" value="Unassembled WGS sequence"/>
</dbReference>
<protein>
    <submittedName>
        <fullName evidence="7">Proteasome lid subunit RPN8/RPN11</fullName>
    </submittedName>
</protein>
<dbReference type="GO" id="GO:0006508">
    <property type="term" value="P:proteolysis"/>
    <property type="evidence" value="ECO:0007669"/>
    <property type="project" value="UniProtKB-KW"/>
</dbReference>
<evidence type="ECO:0000256" key="2">
    <source>
        <dbReference type="ARBA" id="ARBA00022723"/>
    </source>
</evidence>
<dbReference type="Pfam" id="PF14464">
    <property type="entry name" value="Prok-JAB"/>
    <property type="match status" value="1"/>
</dbReference>
<keyword evidence="2" id="KW-0479">Metal-binding</keyword>
<organism evidence="7 8">
    <name type="scientific">Sphingomonas yantingensis</name>
    <dbReference type="NCBI Taxonomy" id="1241761"/>
    <lineage>
        <taxon>Bacteria</taxon>
        <taxon>Pseudomonadati</taxon>
        <taxon>Pseudomonadota</taxon>
        <taxon>Alphaproteobacteria</taxon>
        <taxon>Sphingomonadales</taxon>
        <taxon>Sphingomonadaceae</taxon>
        <taxon>Sphingomonas</taxon>
    </lineage>
</organism>
<dbReference type="GO" id="GO:0008235">
    <property type="term" value="F:metalloexopeptidase activity"/>
    <property type="evidence" value="ECO:0007669"/>
    <property type="project" value="TreeGrafter"/>
</dbReference>
<dbReference type="InterPro" id="IPR028090">
    <property type="entry name" value="JAB_dom_prok"/>
</dbReference>
<dbReference type="PANTHER" id="PTHR34858">
    <property type="entry name" value="CYSO-CYSTEINE PEPTIDASE"/>
    <property type="match status" value="1"/>
</dbReference>
<dbReference type="PROSITE" id="PS50249">
    <property type="entry name" value="MPN"/>
    <property type="match status" value="1"/>
</dbReference>
<dbReference type="EMBL" id="JACIJJ010000001">
    <property type="protein sequence ID" value="MBB5697564.1"/>
    <property type="molecule type" value="Genomic_DNA"/>
</dbReference>
<name>A0A7W9ANP6_9SPHN</name>
<dbReference type="GO" id="GO:0000502">
    <property type="term" value="C:proteasome complex"/>
    <property type="evidence" value="ECO:0007669"/>
    <property type="project" value="UniProtKB-KW"/>
</dbReference>
<dbReference type="AlphaFoldDB" id="A0A7W9ANP6"/>
<sequence>MAGVTISRAAAAAMLDAAAAAMPSEACGLLLGAGDRIERATIAANVASDRARRFEIDPAHLFAAHRAARGGGGTILGYWHSHPSGLAEPSATDAAMADPDGRIWAIVAGRGIRWFRAVPHGALHGRFDPIEAVFDPD</sequence>
<accession>A0A7W9ANP6</accession>
<evidence type="ECO:0000313" key="7">
    <source>
        <dbReference type="EMBL" id="MBB5697564.1"/>
    </source>
</evidence>
<dbReference type="InterPro" id="IPR051929">
    <property type="entry name" value="VirAsm_ModProt"/>
</dbReference>
<dbReference type="Gene3D" id="3.40.140.10">
    <property type="entry name" value="Cytidine Deaminase, domain 2"/>
    <property type="match status" value="1"/>
</dbReference>